<dbReference type="Pfam" id="PF19265">
    <property type="entry name" value="DUF5908"/>
    <property type="match status" value="1"/>
</dbReference>
<name>A0A1G6S3D5_9SPHI</name>
<keyword evidence="3" id="KW-1185">Reference proteome</keyword>
<dbReference type="RefSeq" id="WP_156131399.1">
    <property type="nucleotide sequence ID" value="NZ_FMZH01000004.1"/>
</dbReference>
<feature type="compositionally biased region" description="Polar residues" evidence="1">
    <location>
        <begin position="16"/>
        <end position="31"/>
    </location>
</feature>
<evidence type="ECO:0000313" key="2">
    <source>
        <dbReference type="EMBL" id="SDD10695.1"/>
    </source>
</evidence>
<gene>
    <name evidence="2" type="ORF">SAMN04488024_104122</name>
</gene>
<feature type="region of interest" description="Disordered" evidence="1">
    <location>
        <begin position="16"/>
        <end position="35"/>
    </location>
</feature>
<dbReference type="STRING" id="390242.SAMN04488024_104122"/>
<evidence type="ECO:0000313" key="3">
    <source>
        <dbReference type="Proteomes" id="UP000199455"/>
    </source>
</evidence>
<dbReference type="Proteomes" id="UP000199455">
    <property type="component" value="Unassembled WGS sequence"/>
</dbReference>
<reference evidence="3" key="1">
    <citation type="submission" date="2016-10" db="EMBL/GenBank/DDBJ databases">
        <authorList>
            <person name="Varghese N."/>
            <person name="Submissions S."/>
        </authorList>
    </citation>
    <scope>NUCLEOTIDE SEQUENCE [LARGE SCALE GENOMIC DNA]</scope>
    <source>
        <strain evidence="3">DSM 18609</strain>
    </source>
</reference>
<dbReference type="EMBL" id="FMZH01000004">
    <property type="protein sequence ID" value="SDD10695.1"/>
    <property type="molecule type" value="Genomic_DNA"/>
</dbReference>
<dbReference type="InterPro" id="IPR045459">
    <property type="entry name" value="DUF5908"/>
</dbReference>
<accession>A0A1G6S3D5</accession>
<proteinExistence type="predicted"/>
<evidence type="ECO:0000256" key="1">
    <source>
        <dbReference type="SAM" id="MobiDB-lite"/>
    </source>
</evidence>
<sequence>MPVEIRELNITATVTNHVAGTVPPSQTGQTATDKKMKKALEELRLQIKNKNER</sequence>
<organism evidence="2 3">
    <name type="scientific">Pedobacter soli</name>
    <dbReference type="NCBI Taxonomy" id="390242"/>
    <lineage>
        <taxon>Bacteria</taxon>
        <taxon>Pseudomonadati</taxon>
        <taxon>Bacteroidota</taxon>
        <taxon>Sphingobacteriia</taxon>
        <taxon>Sphingobacteriales</taxon>
        <taxon>Sphingobacteriaceae</taxon>
        <taxon>Pedobacter</taxon>
    </lineage>
</organism>
<protein>
    <submittedName>
        <fullName evidence="2">Uncharacterized protein</fullName>
    </submittedName>
</protein>
<dbReference type="AlphaFoldDB" id="A0A1G6S3D5"/>